<dbReference type="GO" id="GO:0016740">
    <property type="term" value="F:transferase activity"/>
    <property type="evidence" value="ECO:0007669"/>
    <property type="project" value="UniProtKB-KW"/>
</dbReference>
<evidence type="ECO:0000256" key="3">
    <source>
        <dbReference type="ARBA" id="ARBA00011955"/>
    </source>
</evidence>
<protein>
    <recommendedName>
        <fullName evidence="4">FAD:protein FMN transferase</fullName>
        <ecNumber evidence="3">2.7.1.180</ecNumber>
    </recommendedName>
    <alternativeName>
        <fullName evidence="10">Flavin transferase</fullName>
    </alternativeName>
</protein>
<dbReference type="GeneID" id="301341003"/>
<comment type="cofactor">
    <cofactor evidence="1">
        <name>Mg(2+)</name>
        <dbReference type="ChEBI" id="CHEBI:18420"/>
    </cofactor>
</comment>
<dbReference type="KEGG" id="sog:RA178_17430"/>
<evidence type="ECO:0000256" key="9">
    <source>
        <dbReference type="ARBA" id="ARBA00022842"/>
    </source>
</evidence>
<keyword evidence="8" id="KW-0274">FAD</keyword>
<organism evidence="12">
    <name type="scientific">Shewanella oncorhynchi</name>
    <dbReference type="NCBI Taxonomy" id="2726434"/>
    <lineage>
        <taxon>Bacteria</taxon>
        <taxon>Pseudomonadati</taxon>
        <taxon>Pseudomonadota</taxon>
        <taxon>Gammaproteobacteria</taxon>
        <taxon>Alteromonadales</taxon>
        <taxon>Shewanellaceae</taxon>
        <taxon>Shewanella</taxon>
    </lineage>
</organism>
<dbReference type="GO" id="GO:0046872">
    <property type="term" value="F:metal ion binding"/>
    <property type="evidence" value="ECO:0007669"/>
    <property type="project" value="UniProtKB-KW"/>
</dbReference>
<keyword evidence="6 12" id="KW-0808">Transferase</keyword>
<dbReference type="InterPro" id="IPR024932">
    <property type="entry name" value="ApbE"/>
</dbReference>
<dbReference type="AlphaFoldDB" id="A0AA50KC39"/>
<evidence type="ECO:0000256" key="7">
    <source>
        <dbReference type="ARBA" id="ARBA00022723"/>
    </source>
</evidence>
<dbReference type="Pfam" id="PF02424">
    <property type="entry name" value="ApbE"/>
    <property type="match status" value="1"/>
</dbReference>
<dbReference type="Proteomes" id="UP001236800">
    <property type="component" value="Chromosome"/>
</dbReference>
<evidence type="ECO:0000256" key="6">
    <source>
        <dbReference type="ARBA" id="ARBA00022679"/>
    </source>
</evidence>
<comment type="catalytic activity">
    <reaction evidence="11">
        <text>L-threonyl-[protein] + FAD = FMN-L-threonyl-[protein] + AMP + H(+)</text>
        <dbReference type="Rhea" id="RHEA:36847"/>
        <dbReference type="Rhea" id="RHEA-COMP:11060"/>
        <dbReference type="Rhea" id="RHEA-COMP:11061"/>
        <dbReference type="ChEBI" id="CHEBI:15378"/>
        <dbReference type="ChEBI" id="CHEBI:30013"/>
        <dbReference type="ChEBI" id="CHEBI:57692"/>
        <dbReference type="ChEBI" id="CHEBI:74257"/>
        <dbReference type="ChEBI" id="CHEBI:456215"/>
        <dbReference type="EC" id="2.7.1.180"/>
    </reaction>
</comment>
<keyword evidence="9" id="KW-0460">Magnesium</keyword>
<gene>
    <name evidence="12" type="ORF">RA178_17430</name>
</gene>
<dbReference type="SUPFAM" id="SSF143631">
    <property type="entry name" value="ApbE-like"/>
    <property type="match status" value="1"/>
</dbReference>
<evidence type="ECO:0000256" key="1">
    <source>
        <dbReference type="ARBA" id="ARBA00001946"/>
    </source>
</evidence>
<evidence type="ECO:0000256" key="11">
    <source>
        <dbReference type="ARBA" id="ARBA00048540"/>
    </source>
</evidence>
<accession>A0AA50KC39</accession>
<proteinExistence type="inferred from homology"/>
<comment type="similarity">
    <text evidence="2">Belongs to the ApbE family.</text>
</comment>
<dbReference type="Gene3D" id="3.10.520.10">
    <property type="entry name" value="ApbE-like domains"/>
    <property type="match status" value="1"/>
</dbReference>
<evidence type="ECO:0000256" key="2">
    <source>
        <dbReference type="ARBA" id="ARBA00008282"/>
    </source>
</evidence>
<evidence type="ECO:0000256" key="4">
    <source>
        <dbReference type="ARBA" id="ARBA00016337"/>
    </source>
</evidence>
<dbReference type="PANTHER" id="PTHR30040:SF2">
    <property type="entry name" value="FAD:PROTEIN FMN TRANSFERASE"/>
    <property type="match status" value="1"/>
</dbReference>
<dbReference type="PANTHER" id="PTHR30040">
    <property type="entry name" value="THIAMINE BIOSYNTHESIS LIPOPROTEIN APBE"/>
    <property type="match status" value="1"/>
</dbReference>
<evidence type="ECO:0000256" key="5">
    <source>
        <dbReference type="ARBA" id="ARBA00022630"/>
    </source>
</evidence>
<dbReference type="EMBL" id="CP132914">
    <property type="protein sequence ID" value="WMB72183.1"/>
    <property type="molecule type" value="Genomic_DNA"/>
</dbReference>
<dbReference type="InterPro" id="IPR003374">
    <property type="entry name" value="ApbE-like_sf"/>
</dbReference>
<dbReference type="RefSeq" id="WP_173496924.1">
    <property type="nucleotide sequence ID" value="NZ_CP132914.1"/>
</dbReference>
<sequence>MIRRAKPLLGTLVEIAAESLPNQSGEVQLKDKALEAAISAAFSRVTHIGRLLSFHQQDSELNQLNRQPGIWVTLSQDSLRVLKLAKGLGKASNNLFNCTVGGEMMSRGALPAYLGMPLLLQGDWQDIEIKGNQARLARPLILTLDGIAKGYAVDMAVSELRRAGVSGGWVNAGGDLKVFGSASLNVVCRGPLGASQKLCVSNMALASSRVSQTLSHDYPALLLPTGNVADTNVDAESERIVSVRASFAWRADALTKVAGYLNPDLAAEKIAHLGGQLVSFD</sequence>
<evidence type="ECO:0000256" key="10">
    <source>
        <dbReference type="ARBA" id="ARBA00031306"/>
    </source>
</evidence>
<reference evidence="12" key="1">
    <citation type="submission" date="2023-08" db="EMBL/GenBank/DDBJ databases">
        <title>Complete genome sequence of Shewanella oncorhynchi Z-P2, a siderophore putrebactin-producing bacterium.</title>
        <authorList>
            <person name="Zhang Y."/>
        </authorList>
    </citation>
    <scope>NUCLEOTIDE SEQUENCE</scope>
    <source>
        <strain evidence="12">Z-P2</strain>
    </source>
</reference>
<dbReference type="EC" id="2.7.1.180" evidence="3"/>
<keyword evidence="5" id="KW-0285">Flavoprotein</keyword>
<evidence type="ECO:0000313" key="12">
    <source>
        <dbReference type="EMBL" id="WMB72183.1"/>
    </source>
</evidence>
<evidence type="ECO:0000256" key="8">
    <source>
        <dbReference type="ARBA" id="ARBA00022827"/>
    </source>
</evidence>
<keyword evidence="7" id="KW-0479">Metal-binding</keyword>
<name>A0AA50KC39_9GAMM</name>